<reference evidence="2 3" key="1">
    <citation type="submission" date="2020-08" db="EMBL/GenBank/DDBJ databases">
        <title>Genomic Encyclopedia of Type Strains, Phase IV (KMG-IV): sequencing the most valuable type-strain genomes for metagenomic binning, comparative biology and taxonomic classification.</title>
        <authorList>
            <person name="Goeker M."/>
        </authorList>
    </citation>
    <scope>NUCLEOTIDE SEQUENCE [LARGE SCALE GENOMIC DNA]</scope>
    <source>
        <strain evidence="2 3">DSM 103462</strain>
    </source>
</reference>
<dbReference type="AlphaFoldDB" id="A0A7W8GAB9"/>
<organism evidence="2 3">
    <name type="scientific">Treponema ruminis</name>
    <dbReference type="NCBI Taxonomy" id="744515"/>
    <lineage>
        <taxon>Bacteria</taxon>
        <taxon>Pseudomonadati</taxon>
        <taxon>Spirochaetota</taxon>
        <taxon>Spirochaetia</taxon>
        <taxon>Spirochaetales</taxon>
        <taxon>Treponemataceae</taxon>
        <taxon>Treponema</taxon>
    </lineage>
</organism>
<proteinExistence type="predicted"/>
<gene>
    <name evidence="2" type="ORF">HNP76_002173</name>
</gene>
<evidence type="ECO:0000259" key="1">
    <source>
        <dbReference type="Pfam" id="PF20274"/>
    </source>
</evidence>
<dbReference type="Proteomes" id="UP000518887">
    <property type="component" value="Unassembled WGS sequence"/>
</dbReference>
<feature type="domain" description="Cyclic-phosphate processing Receiver" evidence="1">
    <location>
        <begin position="4"/>
        <end position="97"/>
    </location>
</feature>
<protein>
    <recommendedName>
        <fullName evidence="1">Cyclic-phosphate processing Receiver domain-containing protein</fullName>
    </recommendedName>
</protein>
<dbReference type="RefSeq" id="WP_184660370.1">
    <property type="nucleotide sequence ID" value="NZ_CP031518.1"/>
</dbReference>
<dbReference type="EMBL" id="JACHFQ010000006">
    <property type="protein sequence ID" value="MBB5226792.1"/>
    <property type="molecule type" value="Genomic_DNA"/>
</dbReference>
<accession>A0A7W8GAB9</accession>
<evidence type="ECO:0000313" key="3">
    <source>
        <dbReference type="Proteomes" id="UP000518887"/>
    </source>
</evidence>
<dbReference type="InterPro" id="IPR046909">
    <property type="entry name" value="cREC_REC"/>
</dbReference>
<name>A0A7W8GAB9_9SPIR</name>
<keyword evidence="3" id="KW-1185">Reference proteome</keyword>
<sequence length="107" mass="12755">MKKLLWLDDFRNPKDYLTEEYEVIWVKSYEDFCSHLENNGLPDIVCFDHDLGTEKSGLDCARYLVNYCQQHNLDIPQYDIQSSNVVGKDNIRSLMKNWHRFYLSNNS</sequence>
<evidence type="ECO:0000313" key="2">
    <source>
        <dbReference type="EMBL" id="MBB5226792.1"/>
    </source>
</evidence>
<comment type="caution">
    <text evidence="2">The sequence shown here is derived from an EMBL/GenBank/DDBJ whole genome shotgun (WGS) entry which is preliminary data.</text>
</comment>
<dbReference type="Pfam" id="PF20274">
    <property type="entry name" value="cREC_REC"/>
    <property type="match status" value="1"/>
</dbReference>